<name>A0A820P8I0_9BILA</name>
<reference evidence="1" key="1">
    <citation type="submission" date="2021-02" db="EMBL/GenBank/DDBJ databases">
        <authorList>
            <person name="Nowell W R."/>
        </authorList>
    </citation>
    <scope>NUCLEOTIDE SEQUENCE</scope>
</reference>
<dbReference type="EMBL" id="CAJOBF010024675">
    <property type="protein sequence ID" value="CAF4400576.1"/>
    <property type="molecule type" value="Genomic_DNA"/>
</dbReference>
<evidence type="ECO:0000313" key="1">
    <source>
        <dbReference type="EMBL" id="CAF4400576.1"/>
    </source>
</evidence>
<sequence length="47" mass="5441">MLAKTVKNKVEARQREYLEDISVDIENAVKDHDPATAFQTIRRLRGN</sequence>
<proteinExistence type="predicted"/>
<accession>A0A820P8I0</accession>
<dbReference type="Proteomes" id="UP000663842">
    <property type="component" value="Unassembled WGS sequence"/>
</dbReference>
<comment type="caution">
    <text evidence="1">The sequence shown here is derived from an EMBL/GenBank/DDBJ whole genome shotgun (WGS) entry which is preliminary data.</text>
</comment>
<feature type="non-terminal residue" evidence="1">
    <location>
        <position position="47"/>
    </location>
</feature>
<gene>
    <name evidence="1" type="ORF">UXM345_LOCUS38193</name>
</gene>
<protein>
    <submittedName>
        <fullName evidence="1">Uncharacterized protein</fullName>
    </submittedName>
</protein>
<organism evidence="1 2">
    <name type="scientific">Rotaria magnacalcarata</name>
    <dbReference type="NCBI Taxonomy" id="392030"/>
    <lineage>
        <taxon>Eukaryota</taxon>
        <taxon>Metazoa</taxon>
        <taxon>Spiralia</taxon>
        <taxon>Gnathifera</taxon>
        <taxon>Rotifera</taxon>
        <taxon>Eurotatoria</taxon>
        <taxon>Bdelloidea</taxon>
        <taxon>Philodinida</taxon>
        <taxon>Philodinidae</taxon>
        <taxon>Rotaria</taxon>
    </lineage>
</organism>
<dbReference type="AlphaFoldDB" id="A0A820P8I0"/>
<evidence type="ECO:0000313" key="2">
    <source>
        <dbReference type="Proteomes" id="UP000663842"/>
    </source>
</evidence>